<dbReference type="InParanoid" id="A0A7J7CB62"/>
<dbReference type="GO" id="GO:0016788">
    <property type="term" value="F:hydrolase activity, acting on ester bonds"/>
    <property type="evidence" value="ECO:0007669"/>
    <property type="project" value="InterPro"/>
</dbReference>
<gene>
    <name evidence="2" type="ORF">HS088_TW18G00019</name>
</gene>
<dbReference type="InterPro" id="IPR050592">
    <property type="entry name" value="GDSL_lipolytic_enzyme"/>
</dbReference>
<dbReference type="Proteomes" id="UP000593562">
    <property type="component" value="Unassembled WGS sequence"/>
</dbReference>
<dbReference type="Gene3D" id="3.40.50.1110">
    <property type="entry name" value="SGNH hydrolase"/>
    <property type="match status" value="2"/>
</dbReference>
<dbReference type="InterPro" id="IPR001087">
    <property type="entry name" value="GDSL"/>
</dbReference>
<dbReference type="Pfam" id="PF00657">
    <property type="entry name" value="Lipase_GDSL"/>
    <property type="match status" value="2"/>
</dbReference>
<dbReference type="FunCoup" id="A0A7J7CB62">
    <property type="interactions" value="32"/>
</dbReference>
<name>A0A7J7CB62_TRIWF</name>
<accession>A0A7J7CB62</accession>
<dbReference type="PANTHER" id="PTHR45642:SF51">
    <property type="entry name" value="GDSL-LIKE LIPASE_ACYLHYDROLASE"/>
    <property type="match status" value="1"/>
</dbReference>
<evidence type="ECO:0000313" key="2">
    <source>
        <dbReference type="EMBL" id="KAF5731342.1"/>
    </source>
</evidence>
<dbReference type="CDD" id="cd01837">
    <property type="entry name" value="SGNH_plant_lipase_like"/>
    <property type="match status" value="2"/>
</dbReference>
<dbReference type="FunFam" id="3.40.50.1110:FF:000003">
    <property type="entry name" value="GDSL esterase/lipase APG"/>
    <property type="match status" value="2"/>
</dbReference>
<sequence length="646" mass="72023">MVRQHLCSNFSANPKIPAIIVFGDSTVDSGNNNYIPTIAKADFRPYGRDFPGGTPTGRFCNGQLPPDFTSEALGLKPIIPAYLDTNYDISDFSTGVCFASAATGYDNVTSELLKVLPLWKEVEYYKEYQTKLRAYLGEEQANKLLREALYLISMGTNDFILNYFLIPIRRSQFTIKQYQNFLIGVARNFLEQLYGLGAQKISFTGIPPMWCLPAERTLNFKESHDCVKELNAVAMEFNVRLKALVAELNKKHPGMKLVLSNPYPILEKIITRPSLYGFEVAELGCCGTGTIEASILCNQHNPLTCTDASKYIFWDSMCEAQVPAVIVFGDSSVDTGNNNFIPTIAKCNFKPYGRDFPGGSATGRFCNGRLPPDFISEAYGLPPTVPAYLDPMYSISDFATGVCFASAATGYDNATADVLKVIPLWKQVEYYKEYQEKLRSYLGEEKANEIVREALYLISIGTNDFLENYYTLPGRRHHFTIGQYQDFLIGLASDFLEQLYALGARKISLTGVPPMGCLPTERATNFKDPGNCVKKYNDIGLEFNRKLKALATKLNNQLNGLKIVNADANPILSQLIAEPSRYGFEVAEVGCCGTGTIEMGILCNQHNPFTCPDADKYVFWDAIHPSQRTNQIISDYLLKSLKANFK</sequence>
<dbReference type="SUPFAM" id="SSF52266">
    <property type="entry name" value="SGNH hydrolase"/>
    <property type="match status" value="1"/>
</dbReference>
<protein>
    <recommendedName>
        <fullName evidence="4">GDSL esterase/lipase</fullName>
    </recommendedName>
</protein>
<dbReference type="EMBL" id="JAAARO010000018">
    <property type="protein sequence ID" value="KAF5731342.1"/>
    <property type="molecule type" value="Genomic_DNA"/>
</dbReference>
<comment type="similarity">
    <text evidence="1">Belongs to the 'GDSL' lipolytic enzyme family.</text>
</comment>
<keyword evidence="3" id="KW-1185">Reference proteome</keyword>
<evidence type="ECO:0008006" key="4">
    <source>
        <dbReference type="Google" id="ProtNLM"/>
    </source>
</evidence>
<dbReference type="InterPro" id="IPR036514">
    <property type="entry name" value="SGNH_hydro_sf"/>
</dbReference>
<comment type="caution">
    <text evidence="2">The sequence shown here is derived from an EMBL/GenBank/DDBJ whole genome shotgun (WGS) entry which is preliminary data.</text>
</comment>
<organism evidence="2 3">
    <name type="scientific">Tripterygium wilfordii</name>
    <name type="common">Thunder God vine</name>
    <dbReference type="NCBI Taxonomy" id="458696"/>
    <lineage>
        <taxon>Eukaryota</taxon>
        <taxon>Viridiplantae</taxon>
        <taxon>Streptophyta</taxon>
        <taxon>Embryophyta</taxon>
        <taxon>Tracheophyta</taxon>
        <taxon>Spermatophyta</taxon>
        <taxon>Magnoliopsida</taxon>
        <taxon>eudicotyledons</taxon>
        <taxon>Gunneridae</taxon>
        <taxon>Pentapetalae</taxon>
        <taxon>rosids</taxon>
        <taxon>fabids</taxon>
        <taxon>Celastrales</taxon>
        <taxon>Celastraceae</taxon>
        <taxon>Tripterygium</taxon>
    </lineage>
</organism>
<dbReference type="InterPro" id="IPR035669">
    <property type="entry name" value="SGNH_plant_lipase-like"/>
</dbReference>
<dbReference type="AlphaFoldDB" id="A0A7J7CB62"/>
<evidence type="ECO:0000313" key="3">
    <source>
        <dbReference type="Proteomes" id="UP000593562"/>
    </source>
</evidence>
<evidence type="ECO:0000256" key="1">
    <source>
        <dbReference type="ARBA" id="ARBA00008668"/>
    </source>
</evidence>
<proteinExistence type="inferred from homology"/>
<reference evidence="2 3" key="1">
    <citation type="journal article" date="2020" name="Nat. Commun.">
        <title>Genome of Tripterygium wilfordii and identification of cytochrome P450 involved in triptolide biosynthesis.</title>
        <authorList>
            <person name="Tu L."/>
            <person name="Su P."/>
            <person name="Zhang Z."/>
            <person name="Gao L."/>
            <person name="Wang J."/>
            <person name="Hu T."/>
            <person name="Zhou J."/>
            <person name="Zhang Y."/>
            <person name="Zhao Y."/>
            <person name="Liu Y."/>
            <person name="Song Y."/>
            <person name="Tong Y."/>
            <person name="Lu Y."/>
            <person name="Yang J."/>
            <person name="Xu C."/>
            <person name="Jia M."/>
            <person name="Peters R.J."/>
            <person name="Huang L."/>
            <person name="Gao W."/>
        </authorList>
    </citation>
    <scope>NUCLEOTIDE SEQUENCE [LARGE SCALE GENOMIC DNA]</scope>
    <source>
        <strain evidence="3">cv. XIE 37</strain>
        <tissue evidence="2">Leaf</tissue>
    </source>
</reference>
<dbReference type="PANTHER" id="PTHR45642">
    <property type="entry name" value="GDSL ESTERASE/LIPASE EXL3"/>
    <property type="match status" value="1"/>
</dbReference>